<accession>A0A2N7VQ13</accession>
<dbReference type="EMBL" id="PNYB01000022">
    <property type="protein sequence ID" value="PMS19250.1"/>
    <property type="molecule type" value="Genomic_DNA"/>
</dbReference>
<dbReference type="InterPro" id="IPR023346">
    <property type="entry name" value="Lysozyme-like_dom_sf"/>
</dbReference>
<reference evidence="2 3" key="1">
    <citation type="submission" date="2018-01" db="EMBL/GenBank/DDBJ databases">
        <title>Whole genome analyses suggest that Burkholderia sensu lato contains two further novel genera in the rhizoxinica-symbiotica group Mycetohabitans gen. nov., and Trinickia gen. nov.: implications for the evolution of diazotrophy and nodulation in the Burkholderiaceae.</title>
        <authorList>
            <person name="Estrada-de los Santos P."/>
            <person name="Palmer M."/>
            <person name="Chavez-Ramirez B."/>
            <person name="Beukes C."/>
            <person name="Steenkamp E.T."/>
            <person name="Hirsch A.M."/>
            <person name="Manyaka P."/>
            <person name="Maluk M."/>
            <person name="Lafos M."/>
            <person name="Crook M."/>
            <person name="Gross E."/>
            <person name="Simon M.F."/>
            <person name="Bueno dos Reis Junior F."/>
            <person name="Poole P.S."/>
            <person name="Venter S.N."/>
            <person name="James E.K."/>
        </authorList>
    </citation>
    <scope>NUCLEOTIDE SEQUENCE [LARGE SCALE GENOMIC DNA]</scope>
    <source>
        <strain evidence="2 3">GP25-8</strain>
    </source>
</reference>
<name>A0A2N7VQ13_9BURK</name>
<dbReference type="Proteomes" id="UP000235347">
    <property type="component" value="Unassembled WGS sequence"/>
</dbReference>
<dbReference type="Pfam" id="PF05838">
    <property type="entry name" value="Glyco_hydro_108"/>
    <property type="match status" value="1"/>
</dbReference>
<evidence type="ECO:0000313" key="3">
    <source>
        <dbReference type="Proteomes" id="UP000235347"/>
    </source>
</evidence>
<comment type="caution">
    <text evidence="2">The sequence shown here is derived from an EMBL/GenBank/DDBJ whole genome shotgun (WGS) entry which is preliminary data.</text>
</comment>
<sequence>MQIPLYNQQVNVGGGEPLPRAEPLQVSGAMGAAISNLGQGAESLETGMMIRQKANERLLSEQQEQDAKTWAGDTLSKAHLDWQQNLTDRQQAATGSAAGFTPSVLNDFDDYTNKTLENAPTPLARRFLQQSLQTLRTQVGSQAITFEAQARLGDRINTQTNSINNWANVVFNDPSQYDTAMNAVRQTMPEVGPEHSNRLLDYAQKTLAYAAATSVARSNPDSIVGPPGMGANAATGGQYQGGFAGADAFIAQKEGGFVADDSGHGPTNFGINQQANPDVDVSKLTPEQATQLRKTRYWDAIHGDALPPAMQPVAYNFAIQAGAGAANNLLKQAGNDPAKFNDLAKAYYDAIPSDRANGNTAMWKERSDDALKLGSAASAPADNPVLANLPFEQRLQVWNQAKTQQSQNMALARAQLDTHLQDAQSMAANGVSDPSPVSFQTLVSAYGPLEAPAHYRAYQDGQQLAIDVSNMKGMPMQDIAGMVTSRAPTPGPGYATAAHDHQILQAAAAQVLQQREADPAAYAAKNAPAVQSAQQAFSANPTPQTAQAFAQASLAEQQRLGVPKPQILTKLQVQTLEDQINANGGTQADQVIQSQAQLWGDKWGDVFGQLKGISPVAKVLGYLGNSVDPATRQLVLSAANTKIEALKDGIDPANVKAVETKLQTLAQPFAATMAYSAGGASTFSALYDSANRLSLQYVRQGMSPGDATAKAFNALMGGQFMIRDSARIPTQFDADAVMTGAKAIQSGLGDLDLTLPPAPAAMRAEDAKALYVSNLKSQGKWITTADGKGLALFDPVSQSIVKTRDGKPVGGTFGALAAPAKASTPNPFASDLPNIPAVF</sequence>
<evidence type="ECO:0000259" key="1">
    <source>
        <dbReference type="Pfam" id="PF05838"/>
    </source>
</evidence>
<proteinExistence type="predicted"/>
<feature type="domain" description="TtsA-like Glycoside hydrolase family 108" evidence="1">
    <location>
        <begin position="249"/>
        <end position="322"/>
    </location>
</feature>
<dbReference type="AlphaFoldDB" id="A0A2N7VQ13"/>
<keyword evidence="3" id="KW-1185">Reference proteome</keyword>
<evidence type="ECO:0000313" key="2">
    <source>
        <dbReference type="EMBL" id="PMS19250.1"/>
    </source>
</evidence>
<organism evidence="2 3">
    <name type="scientific">Trinickia soli</name>
    <dbReference type="NCBI Taxonomy" id="380675"/>
    <lineage>
        <taxon>Bacteria</taxon>
        <taxon>Pseudomonadati</taxon>
        <taxon>Pseudomonadota</taxon>
        <taxon>Betaproteobacteria</taxon>
        <taxon>Burkholderiales</taxon>
        <taxon>Burkholderiaceae</taxon>
        <taxon>Trinickia</taxon>
    </lineage>
</organism>
<protein>
    <recommendedName>
        <fullName evidence="1">TtsA-like Glycoside hydrolase family 108 domain-containing protein</fullName>
    </recommendedName>
</protein>
<dbReference type="RefSeq" id="WP_102611898.1">
    <property type="nucleotide sequence ID" value="NZ_CADIKD010000002.1"/>
</dbReference>
<dbReference type="Gene3D" id="1.20.141.10">
    <property type="entry name" value="Chitosanase, subunit A, domain 1"/>
    <property type="match status" value="1"/>
</dbReference>
<dbReference type="SUPFAM" id="SSF53955">
    <property type="entry name" value="Lysozyme-like"/>
    <property type="match status" value="1"/>
</dbReference>
<gene>
    <name evidence="2" type="ORF">C0Z19_21710</name>
</gene>
<dbReference type="InterPro" id="IPR008565">
    <property type="entry name" value="TtsA-like_GH18_dom"/>
</dbReference>